<organism evidence="1 2">
    <name type="scientific">Tannerella sp. oral taxon BU063 isolate Cell 2</name>
    <dbReference type="NCBI Taxonomy" id="1411148"/>
    <lineage>
        <taxon>Bacteria</taxon>
        <taxon>Pseudomonadati</taxon>
        <taxon>Bacteroidota</taxon>
        <taxon>Bacteroidia</taxon>
        <taxon>Bacteroidales</taxon>
        <taxon>Tannerellaceae</taxon>
        <taxon>Tannerella</taxon>
    </lineage>
</organism>
<accession>W2C303</accession>
<sequence>MDDGLIKPHTNTFKVSKTRFFLAGMLVIQTFGRFF</sequence>
<name>W2C303_9BACT</name>
<reference evidence="1 2" key="1">
    <citation type="submission" date="2013-11" db="EMBL/GenBank/DDBJ databases">
        <title>Single cell genomics of uncultured Tannerella BU063 (oral taxon 286).</title>
        <authorList>
            <person name="Beall C.J."/>
            <person name="Campbell A.G."/>
            <person name="Griffen A.L."/>
            <person name="Podar M."/>
            <person name="Leys E.J."/>
        </authorList>
    </citation>
    <scope>NUCLEOTIDE SEQUENCE [LARGE SCALE GENOMIC DNA]</scope>
    <source>
        <strain evidence="1">Cell 2</strain>
    </source>
</reference>
<dbReference type="Proteomes" id="UP000018837">
    <property type="component" value="Unassembled WGS sequence"/>
</dbReference>
<protein>
    <submittedName>
        <fullName evidence="1">Uncharacterized protein</fullName>
    </submittedName>
</protein>
<proteinExistence type="predicted"/>
<comment type="caution">
    <text evidence="1">The sequence shown here is derived from an EMBL/GenBank/DDBJ whole genome shotgun (WGS) entry which is preliminary data.</text>
</comment>
<dbReference type="EMBL" id="AYUF01000495">
    <property type="protein sequence ID" value="ETK00862.1"/>
    <property type="molecule type" value="Genomic_DNA"/>
</dbReference>
<gene>
    <name evidence="1" type="ORF">N425_13285</name>
</gene>
<dbReference type="PATRIC" id="fig|1411148.3.peg.2226"/>
<evidence type="ECO:0000313" key="2">
    <source>
        <dbReference type="Proteomes" id="UP000018837"/>
    </source>
</evidence>
<dbReference type="AlphaFoldDB" id="W2C303"/>
<evidence type="ECO:0000313" key="1">
    <source>
        <dbReference type="EMBL" id="ETK00862.1"/>
    </source>
</evidence>